<dbReference type="Gene3D" id="3.10.350.10">
    <property type="entry name" value="LysM domain"/>
    <property type="match status" value="1"/>
</dbReference>
<dbReference type="Pfam" id="PF01476">
    <property type="entry name" value="LysM"/>
    <property type="match status" value="1"/>
</dbReference>
<dbReference type="InterPro" id="IPR018392">
    <property type="entry name" value="LysM"/>
</dbReference>
<dbReference type="Pfam" id="PF21821">
    <property type="entry name" value="Dit_like"/>
    <property type="match status" value="1"/>
</dbReference>
<dbReference type="EMBL" id="CP014806">
    <property type="protein sequence ID" value="AMX00412.1"/>
    <property type="molecule type" value="Genomic_DNA"/>
</dbReference>
<dbReference type="InterPro" id="IPR036779">
    <property type="entry name" value="LysM_dom_sf"/>
</dbReference>
<dbReference type="CDD" id="cd00118">
    <property type="entry name" value="LysM"/>
    <property type="match status" value="1"/>
</dbReference>
<dbReference type="SMART" id="SM00257">
    <property type="entry name" value="LysM"/>
    <property type="match status" value="1"/>
</dbReference>
<dbReference type="PROSITE" id="PS51782">
    <property type="entry name" value="LYSM"/>
    <property type="match status" value="1"/>
</dbReference>
<feature type="region of interest" description="Disordered" evidence="1">
    <location>
        <begin position="123"/>
        <end position="150"/>
    </location>
</feature>
<sequence>MAKAKKCKLGKMYLFIEKESWLDEANIPTYAVEHGIDISDHIEDRPNEVTLTGIIYSDNKHTIAEKINGLKKYKNTGTRLTYVGRRTGTNFLIRKFSYDSEASIANGHSFSLSLQEVRIAKKYKKPKKKTAKGKSNGGRKQTNNSKSKKYHITRSGDTYWVLARKYGTTWQKLQKWNKYPPKRIPIGVKLKVR</sequence>
<dbReference type="OrthoDB" id="2033517at2"/>
<feature type="domain" description="LysM" evidence="2">
    <location>
        <begin position="149"/>
        <end position="192"/>
    </location>
</feature>
<evidence type="ECO:0000259" key="2">
    <source>
        <dbReference type="PROSITE" id="PS51782"/>
    </source>
</evidence>
<evidence type="ECO:0000313" key="3">
    <source>
        <dbReference type="EMBL" id="AMX00412.1"/>
    </source>
</evidence>
<accession>A0A143HGM4</accession>
<dbReference type="KEGG" id="rst:ATY39_13925"/>
<gene>
    <name evidence="3" type="ORF">ATY39_13925</name>
</gene>
<dbReference type="STRING" id="241244.ATY39_13925"/>
<evidence type="ECO:0000256" key="1">
    <source>
        <dbReference type="SAM" id="MobiDB-lite"/>
    </source>
</evidence>
<dbReference type="SUPFAM" id="SSF54106">
    <property type="entry name" value="LysM domain"/>
    <property type="match status" value="1"/>
</dbReference>
<keyword evidence="4" id="KW-1185">Reference proteome</keyword>
<name>A0A143HGM4_9BACL</name>
<evidence type="ECO:0000313" key="4">
    <source>
        <dbReference type="Proteomes" id="UP000076021"/>
    </source>
</evidence>
<protein>
    <recommendedName>
        <fullName evidence="2">LysM domain-containing protein</fullName>
    </recommendedName>
</protein>
<dbReference type="RefSeq" id="WP_066790754.1">
    <property type="nucleotide sequence ID" value="NZ_CP014806.1"/>
</dbReference>
<dbReference type="Proteomes" id="UP000076021">
    <property type="component" value="Chromosome"/>
</dbReference>
<reference evidence="4" key="2">
    <citation type="submission" date="2016-03" db="EMBL/GenBank/DDBJ databases">
        <authorList>
            <person name="Ploux O."/>
        </authorList>
    </citation>
    <scope>NUCLEOTIDE SEQUENCE [LARGE SCALE GENOMIC DNA]</scope>
    <source>
        <strain evidence="4">PP9</strain>
    </source>
</reference>
<organism evidence="3 4">
    <name type="scientific">Rummeliibacillus stabekisii</name>
    <dbReference type="NCBI Taxonomy" id="241244"/>
    <lineage>
        <taxon>Bacteria</taxon>
        <taxon>Bacillati</taxon>
        <taxon>Bacillota</taxon>
        <taxon>Bacilli</taxon>
        <taxon>Bacillales</taxon>
        <taxon>Caryophanaceae</taxon>
        <taxon>Rummeliibacillus</taxon>
    </lineage>
</organism>
<dbReference type="AlphaFoldDB" id="A0A143HGM4"/>
<dbReference type="InterPro" id="IPR048494">
    <property type="entry name" value="Dit-like_N"/>
</dbReference>
<reference evidence="3 4" key="1">
    <citation type="journal article" date="2016" name="Genome Announc.">
        <title>Whole-Genome Sequence of Rummeliibacillus stabekisii Strain PP9 Isolated from Antarctic Soil.</title>
        <authorList>
            <person name="da Mota F.F."/>
            <person name="Vollu R.E."/>
            <person name="Jurelevicius D."/>
            <person name="Seldin L."/>
        </authorList>
    </citation>
    <scope>NUCLEOTIDE SEQUENCE [LARGE SCALE GENOMIC DNA]</scope>
    <source>
        <strain evidence="3 4">PP9</strain>
    </source>
</reference>
<feature type="compositionally biased region" description="Basic residues" evidence="1">
    <location>
        <begin position="123"/>
        <end position="132"/>
    </location>
</feature>
<proteinExistence type="predicted"/>